<dbReference type="EMBL" id="QWIO01000948">
    <property type="protein sequence ID" value="RMY81405.1"/>
    <property type="molecule type" value="Genomic_DNA"/>
</dbReference>
<dbReference type="PANTHER" id="PTHR38790">
    <property type="entry name" value="2EXR DOMAIN-CONTAINING PROTEIN-RELATED"/>
    <property type="match status" value="1"/>
</dbReference>
<dbReference type="PANTHER" id="PTHR38790:SF9">
    <property type="entry name" value="F-BOX DOMAIN-CONTAINING PROTEIN"/>
    <property type="match status" value="1"/>
</dbReference>
<feature type="region of interest" description="Disordered" evidence="1">
    <location>
        <begin position="1"/>
        <end position="23"/>
    </location>
</feature>
<evidence type="ECO:0000256" key="1">
    <source>
        <dbReference type="SAM" id="MobiDB-lite"/>
    </source>
</evidence>
<dbReference type="AlphaFoldDB" id="A0A3M7EXM8"/>
<dbReference type="VEuPathDB" id="FungiDB:BTJ68_01207"/>
<dbReference type="Proteomes" id="UP000269539">
    <property type="component" value="Unassembled WGS sequence"/>
</dbReference>
<reference evidence="2 3" key="1">
    <citation type="journal article" date="2018" name="BMC Genomics">
        <title>Genomic evidence for intraspecific hybridization in a clonal and extremely halotolerant yeast.</title>
        <authorList>
            <person name="Gostincar C."/>
            <person name="Stajich J.E."/>
            <person name="Zupancic J."/>
            <person name="Zalar P."/>
            <person name="Gunde-Cimerman N."/>
        </authorList>
    </citation>
    <scope>NUCLEOTIDE SEQUENCE [LARGE SCALE GENOMIC DNA]</scope>
    <source>
        <strain evidence="2 3">EXF-10513</strain>
    </source>
</reference>
<name>A0A3M7EXM8_HORWE</name>
<comment type="caution">
    <text evidence="2">The sequence shown here is derived from an EMBL/GenBank/DDBJ whole genome shotgun (WGS) entry which is preliminary data.</text>
</comment>
<accession>A0A3M7EXM8</accession>
<organism evidence="2 3">
    <name type="scientific">Hortaea werneckii</name>
    <name type="common">Black yeast</name>
    <name type="synonym">Cladosporium werneckii</name>
    <dbReference type="NCBI Taxonomy" id="91943"/>
    <lineage>
        <taxon>Eukaryota</taxon>
        <taxon>Fungi</taxon>
        <taxon>Dikarya</taxon>
        <taxon>Ascomycota</taxon>
        <taxon>Pezizomycotina</taxon>
        <taxon>Dothideomycetes</taxon>
        <taxon>Dothideomycetidae</taxon>
        <taxon>Mycosphaerellales</taxon>
        <taxon>Teratosphaeriaceae</taxon>
        <taxon>Hortaea</taxon>
    </lineage>
</organism>
<evidence type="ECO:0000313" key="3">
    <source>
        <dbReference type="Proteomes" id="UP000269539"/>
    </source>
</evidence>
<sequence>MAAIGDHNNHPNATAESSQKPCGLLELPPELRNNIYELCFEPVDDGGHTSFTATTPPELAILQTCRQIHDEANQIYRVAEREYWSNTHFWVEENTYAQALAGAKFLHPKKIGLMNKVTIAVPIKGNPSMYYLTREPKSWETAWPDPLDPERDVIVLRKTQEMQKRLDKRELLDVLTTLDAV</sequence>
<feature type="compositionally biased region" description="Polar residues" evidence="1">
    <location>
        <begin position="10"/>
        <end position="20"/>
    </location>
</feature>
<proteinExistence type="predicted"/>
<protein>
    <submittedName>
        <fullName evidence="2">Uncharacterized protein</fullName>
    </submittedName>
</protein>
<evidence type="ECO:0000313" key="2">
    <source>
        <dbReference type="EMBL" id="RMY81405.1"/>
    </source>
</evidence>
<gene>
    <name evidence="2" type="ORF">D0864_08316</name>
</gene>